<dbReference type="SUPFAM" id="SSF55120">
    <property type="entry name" value="Pseudouridine synthase"/>
    <property type="match status" value="1"/>
</dbReference>
<dbReference type="Gene3D" id="3.30.2350.10">
    <property type="entry name" value="Pseudouridine synthase"/>
    <property type="match status" value="1"/>
</dbReference>
<dbReference type="RefSeq" id="WP_104228553.1">
    <property type="nucleotide sequence ID" value="NZ_PSNW01000001.1"/>
</dbReference>
<dbReference type="GO" id="GO:0009982">
    <property type="term" value="F:pseudouridine synthase activity"/>
    <property type="evidence" value="ECO:0007669"/>
    <property type="project" value="InterPro"/>
</dbReference>
<dbReference type="Pfam" id="PF00849">
    <property type="entry name" value="PseudoU_synth_2"/>
    <property type="match status" value="1"/>
</dbReference>
<evidence type="ECO:0000259" key="1">
    <source>
        <dbReference type="Pfam" id="PF00849"/>
    </source>
</evidence>
<dbReference type="InterPro" id="IPR020103">
    <property type="entry name" value="PsdUridine_synth_cat_dom_sf"/>
</dbReference>
<organism evidence="2 3">
    <name type="scientific">Solimonas fluminis</name>
    <dbReference type="NCBI Taxonomy" id="2086571"/>
    <lineage>
        <taxon>Bacteria</taxon>
        <taxon>Pseudomonadati</taxon>
        <taxon>Pseudomonadota</taxon>
        <taxon>Gammaproteobacteria</taxon>
        <taxon>Nevskiales</taxon>
        <taxon>Nevskiaceae</taxon>
        <taxon>Solimonas</taxon>
    </lineage>
</organism>
<dbReference type="EMBL" id="PSNW01000001">
    <property type="protein sequence ID" value="PPE75587.1"/>
    <property type="molecule type" value="Genomic_DNA"/>
</dbReference>
<keyword evidence="3" id="KW-1185">Reference proteome</keyword>
<dbReference type="AlphaFoldDB" id="A0A2S5TKV9"/>
<dbReference type="OrthoDB" id="9807829at2"/>
<evidence type="ECO:0000313" key="2">
    <source>
        <dbReference type="EMBL" id="PPE75587.1"/>
    </source>
</evidence>
<dbReference type="InterPro" id="IPR006145">
    <property type="entry name" value="PsdUridine_synth_RsuA/RluA"/>
</dbReference>
<dbReference type="GO" id="GO:0003723">
    <property type="term" value="F:RNA binding"/>
    <property type="evidence" value="ECO:0007669"/>
    <property type="project" value="InterPro"/>
</dbReference>
<dbReference type="PANTHER" id="PTHR21600">
    <property type="entry name" value="MITOCHONDRIAL RNA PSEUDOURIDINE SYNTHASE"/>
    <property type="match status" value="1"/>
</dbReference>
<gene>
    <name evidence="2" type="ORF">C3942_01455</name>
</gene>
<reference evidence="2 3" key="1">
    <citation type="submission" date="2018-02" db="EMBL/GenBank/DDBJ databases">
        <title>Genome sequencing of Solimonas sp. HR-BB.</title>
        <authorList>
            <person name="Lee Y."/>
            <person name="Jeon C.O."/>
        </authorList>
    </citation>
    <scope>NUCLEOTIDE SEQUENCE [LARGE SCALE GENOMIC DNA]</scope>
    <source>
        <strain evidence="2 3">HR-BB</strain>
    </source>
</reference>
<dbReference type="PANTHER" id="PTHR21600:SF84">
    <property type="entry name" value="PSEUDOURIDINE SYNTHASE RSUA_RLUA-LIKE DOMAIN-CONTAINING PROTEIN"/>
    <property type="match status" value="1"/>
</dbReference>
<dbReference type="InterPro" id="IPR050188">
    <property type="entry name" value="RluA_PseudoU_synthase"/>
</dbReference>
<accession>A0A2S5TKV9</accession>
<feature type="domain" description="Pseudouridine synthase RsuA/RluA-like" evidence="1">
    <location>
        <begin position="99"/>
        <end position="246"/>
    </location>
</feature>
<dbReference type="Proteomes" id="UP000238220">
    <property type="component" value="Unassembled WGS sequence"/>
</dbReference>
<proteinExistence type="predicted"/>
<evidence type="ECO:0000313" key="3">
    <source>
        <dbReference type="Proteomes" id="UP000238220"/>
    </source>
</evidence>
<sequence>MTDRFSSPPPPRDGVGASTVQLPEGRWDRVLDFLAEQFPGIGAEAWRSRLARGLVLDARGLPLAPDSPYRAGGHLHYYRELEQETPVPFEAQLLHRDEHLLVADKPHFLPVVPAGRHLQETLLLRLRRRLDLPELAPLHRLDRGTAGLVLFSVDERTRGRYQSLFAQRAVVKVYEALAPHLPQREFPLRYRSRLEPGDPFFLMREVGGEPNSETGIEIAERRGALDLYRLHPVTGRKHQLRVHLAALGAPILNDDFYPELRPADEADFSRPLQLLARSLEFRDPLDGRFRRFESRRQLLESSD</sequence>
<comment type="caution">
    <text evidence="2">The sequence shown here is derived from an EMBL/GenBank/DDBJ whole genome shotgun (WGS) entry which is preliminary data.</text>
</comment>
<dbReference type="PROSITE" id="PS01129">
    <property type="entry name" value="PSI_RLU"/>
    <property type="match status" value="1"/>
</dbReference>
<dbReference type="GO" id="GO:0140098">
    <property type="term" value="F:catalytic activity, acting on RNA"/>
    <property type="evidence" value="ECO:0007669"/>
    <property type="project" value="UniProtKB-ARBA"/>
</dbReference>
<protein>
    <submittedName>
        <fullName evidence="2">Pseudouridine synthase</fullName>
    </submittedName>
</protein>
<dbReference type="GO" id="GO:0000455">
    <property type="term" value="P:enzyme-directed rRNA pseudouridine synthesis"/>
    <property type="evidence" value="ECO:0007669"/>
    <property type="project" value="TreeGrafter"/>
</dbReference>
<name>A0A2S5TKV9_9GAMM</name>
<dbReference type="InterPro" id="IPR006224">
    <property type="entry name" value="PsdUridine_synth_RluA-like_CS"/>
</dbReference>